<evidence type="ECO:0000313" key="2">
    <source>
        <dbReference type="EMBL" id="EWG12748.1"/>
    </source>
</evidence>
<dbReference type="eggNOG" id="COG5412">
    <property type="taxonomic scope" value="Bacteria"/>
</dbReference>
<accession>W7L2W4</accession>
<dbReference type="Proteomes" id="UP000019270">
    <property type="component" value="Unassembled WGS sequence"/>
</dbReference>
<comment type="caution">
    <text evidence="2">The sequence shown here is derived from an EMBL/GenBank/DDBJ whole genome shotgun (WGS) entry which is preliminary data.</text>
</comment>
<protein>
    <submittedName>
        <fullName evidence="2">Tail tape measure protein</fullName>
    </submittedName>
</protein>
<reference evidence="2 3" key="2">
    <citation type="journal article" date="2016" name="Sci. Rep.">
        <title>A novel serine protease, Sep1, from Bacillus firmus DS-1 has nematicidal activity and degrades multiple intestinal-associated nematode proteins.</title>
        <authorList>
            <person name="Geng C."/>
            <person name="Nie X."/>
            <person name="Tang Z."/>
            <person name="Zhang Y."/>
            <person name="Lin J."/>
            <person name="Sun M."/>
            <person name="Peng D."/>
        </authorList>
    </citation>
    <scope>NUCLEOTIDE SEQUENCE [LARGE SCALE GENOMIC DNA]</scope>
    <source>
        <strain evidence="2 3">DS1</strain>
    </source>
</reference>
<feature type="coiled-coil region" evidence="1">
    <location>
        <begin position="41"/>
        <end position="75"/>
    </location>
</feature>
<name>W7L2W4_CYTFI</name>
<sequence>MSLRDVFVAIGMDIDDGPLAELDRRIDDVISSINGLNFNSIDNAVDEVEDLNDEFEDLENSIEDAADQVEDLDNSNLSNLDREIQNTDGSMNIFKKTVLGLGAAIMALGIGAAVKDFTQGAIEAAAGAQALQAQFDQVFGADAGEAQGVVENLGESFGMLPNRIKPAYTQMTSLFKGLGLETGDAMDASQRAVSAVADAAAFYDKSFEDANSALNSFIKGNYEGGEAIGLFANETQLAGFASQELGLDWKNLGEADKQLARLTFAEKMMESAGATGQALRESESYENQLGNLKQAWQDFLAKAGAPILEQAVGVLSKLSDVISNVDPGPFMEFVSAGFDQLSKVKDIIDAVYNTIMSLVYNTGEVSDIWQNLGVPPEVADGIASFAQKVADGFNYGKDVIMQFVNDVVIPLMPVAQEFIGNSMGVIANVVSTGINIFSTLKSIVQGVIEGVIVPLFPVARSVIETSMNFISPILRIVGSLFSGISSVVRFLVEEIIVPLLPLATTTIKIAWIAMKPILDGMKIAFDAIADAVEWVIDKLGAVGKALKNLDIGSKIGGVVSKVSNLLPGFEVGLGRVPYDDMPALLHKDEAVLPAEEADALRSAGILKGDGTNPSLDFGNAGKYNTAATVTTSTTTSKIHAPVQIFVQGGNTKDETVFNIKEAMEEFFSDLNVIIPQIREG</sequence>
<dbReference type="AlphaFoldDB" id="W7L2W4"/>
<evidence type="ECO:0000256" key="1">
    <source>
        <dbReference type="SAM" id="Coils"/>
    </source>
</evidence>
<dbReference type="RefSeq" id="WP_051488800.1">
    <property type="nucleotide sequence ID" value="NZ_APVL01000002.1"/>
</dbReference>
<proteinExistence type="predicted"/>
<keyword evidence="1" id="KW-0175">Coiled coil</keyword>
<dbReference type="OrthoDB" id="1779742at2"/>
<evidence type="ECO:0000313" key="3">
    <source>
        <dbReference type="Proteomes" id="UP000019270"/>
    </source>
</evidence>
<dbReference type="EMBL" id="APVL01000002">
    <property type="protein sequence ID" value="EWG12748.1"/>
    <property type="molecule type" value="Genomic_DNA"/>
</dbReference>
<reference evidence="3" key="1">
    <citation type="submission" date="2013-03" db="EMBL/GenBank/DDBJ databases">
        <title>Draft genome sequence of Bacillus firmus DS1.</title>
        <authorList>
            <person name="Peng D."/>
            <person name="Zhu L."/>
            <person name="Sun M."/>
        </authorList>
    </citation>
    <scope>NUCLEOTIDE SEQUENCE [LARGE SCALE GENOMIC DNA]</scope>
    <source>
        <strain evidence="3">DS1</strain>
    </source>
</reference>
<gene>
    <name evidence="2" type="ORF">PBF_04395</name>
</gene>
<organism evidence="2 3">
    <name type="scientific">Cytobacillus firmus DS1</name>
    <dbReference type="NCBI Taxonomy" id="1307436"/>
    <lineage>
        <taxon>Bacteria</taxon>
        <taxon>Bacillati</taxon>
        <taxon>Bacillota</taxon>
        <taxon>Bacilli</taxon>
        <taxon>Bacillales</taxon>
        <taxon>Bacillaceae</taxon>
        <taxon>Cytobacillus</taxon>
    </lineage>
</organism>
<dbReference type="PATRIC" id="fig|1307436.3.peg.948"/>